<proteinExistence type="inferred from homology"/>
<gene>
    <name evidence="3" type="ORF">EubceDRAFT1_1797</name>
</gene>
<dbReference type="InterPro" id="IPR003488">
    <property type="entry name" value="DprA"/>
</dbReference>
<dbReference type="HOGENOM" id="CLU_029601_0_2_9"/>
<dbReference type="GO" id="GO:0009294">
    <property type="term" value="P:DNA-mediated transformation"/>
    <property type="evidence" value="ECO:0007669"/>
    <property type="project" value="InterPro"/>
</dbReference>
<sequence length="375" mass="41198">MRGRGGIERQMEENDRNIRTEKTEDILAGIHNIEKGSDLYPKRFDGLGRMPSRLYVLGKLPDPAVRTVAIVGARGCSEYGRMEARRFGRVLAENGVQIVSGLAYGVDAWAQKGALEGGGKTFAVLGTGVDVCYPKQNYALYRRIIREGGGIISEFEPGAPPNAWHFPLRNRIISALSDVVLVVEARLKSGSLITADCAMEQGRAVYALPGRTMDEMSQGCNRLIAQGAGIAWTPEAILEELGITVRGATERDCNTKIGLNIKNLELSPLCDYVCDENSSGDDKKASENMENIRLDIHEGGEKTAEKEANHQKNKGKWPHAHDFELVYSRLDVEARSLQKLHELTGMNIADLSSVLMQLCISGYADEVTPGFFSRL</sequence>
<dbReference type="EMBL" id="CM001487">
    <property type="protein sequence ID" value="EIM57574.1"/>
    <property type="molecule type" value="Genomic_DNA"/>
</dbReference>
<dbReference type="PANTHER" id="PTHR43022:SF1">
    <property type="entry name" value="PROTEIN SMF"/>
    <property type="match status" value="1"/>
</dbReference>
<evidence type="ECO:0000313" key="3">
    <source>
        <dbReference type="EMBL" id="EIM57574.1"/>
    </source>
</evidence>
<dbReference type="SUPFAM" id="SSF102405">
    <property type="entry name" value="MCP/YpsA-like"/>
    <property type="match status" value="1"/>
</dbReference>
<dbReference type="STRING" id="633697.EubceDRAFT1_1797"/>
<dbReference type="Pfam" id="PF02481">
    <property type="entry name" value="DNA_processg_A"/>
    <property type="match status" value="1"/>
</dbReference>
<comment type="similarity">
    <text evidence="1">Belongs to the DprA/Smf family.</text>
</comment>
<evidence type="ECO:0000256" key="1">
    <source>
        <dbReference type="ARBA" id="ARBA00006525"/>
    </source>
</evidence>
<feature type="domain" description="Smf/DprA SLOG" evidence="2">
    <location>
        <begin position="35"/>
        <end position="241"/>
    </location>
</feature>
<reference evidence="3 4" key="1">
    <citation type="submission" date="2010-08" db="EMBL/GenBank/DDBJ databases">
        <authorList>
            <consortium name="US DOE Joint Genome Institute (JGI-PGF)"/>
            <person name="Lucas S."/>
            <person name="Copeland A."/>
            <person name="Lapidus A."/>
            <person name="Cheng J.-F."/>
            <person name="Bruce D."/>
            <person name="Goodwin L."/>
            <person name="Pitluck S."/>
            <person name="Land M.L."/>
            <person name="Hauser L."/>
            <person name="Chang Y.-J."/>
            <person name="Anderson I.J."/>
            <person name="Johnson E."/>
            <person name="Mulhopadhyay B."/>
            <person name="Kyrpides N."/>
            <person name="Woyke T.J."/>
        </authorList>
    </citation>
    <scope>NUCLEOTIDE SEQUENCE [LARGE SCALE GENOMIC DNA]</scope>
    <source>
        <strain evidence="3 4">6</strain>
    </source>
</reference>
<dbReference type="Gene3D" id="3.40.50.450">
    <property type="match status" value="1"/>
</dbReference>
<name>I5AUV1_EUBC6</name>
<dbReference type="InterPro" id="IPR057666">
    <property type="entry name" value="DrpA_SLOG"/>
</dbReference>
<dbReference type="AlphaFoldDB" id="I5AUV1"/>
<dbReference type="NCBIfam" id="TIGR00732">
    <property type="entry name" value="dprA"/>
    <property type="match status" value="1"/>
</dbReference>
<evidence type="ECO:0000313" key="4">
    <source>
        <dbReference type="Proteomes" id="UP000005753"/>
    </source>
</evidence>
<dbReference type="PANTHER" id="PTHR43022">
    <property type="entry name" value="PROTEIN SMF"/>
    <property type="match status" value="1"/>
</dbReference>
<dbReference type="Proteomes" id="UP000005753">
    <property type="component" value="Chromosome"/>
</dbReference>
<organism evidence="3 4">
    <name type="scientific">Eubacterium cellulosolvens (strain ATCC 43171 / JCM 9499 / 6)</name>
    <name type="common">Cillobacterium cellulosolvens</name>
    <dbReference type="NCBI Taxonomy" id="633697"/>
    <lineage>
        <taxon>Bacteria</taxon>
        <taxon>Bacillati</taxon>
        <taxon>Bacillota</taxon>
        <taxon>Clostridia</taxon>
        <taxon>Eubacteriales</taxon>
        <taxon>Eubacteriaceae</taxon>
        <taxon>Eubacterium</taxon>
    </lineage>
</organism>
<protein>
    <submittedName>
        <fullName evidence="3">DNA protecting protein DprA</fullName>
    </submittedName>
</protein>
<reference evidence="3 4" key="2">
    <citation type="submission" date="2012-02" db="EMBL/GenBank/DDBJ databases">
        <title>Improved High-Quality Draft sequence of Eubacterium cellulosolvens 6.</title>
        <authorList>
            <consortium name="US DOE Joint Genome Institute"/>
            <person name="Lucas S."/>
            <person name="Han J."/>
            <person name="Lapidus A."/>
            <person name="Cheng J.-F."/>
            <person name="Goodwin L."/>
            <person name="Pitluck S."/>
            <person name="Peters L."/>
            <person name="Mikhailova N."/>
            <person name="Gu W."/>
            <person name="Detter J.C."/>
            <person name="Han C."/>
            <person name="Tapia R."/>
            <person name="Land M."/>
            <person name="Hauser L."/>
            <person name="Kyrpides N."/>
            <person name="Ivanova N."/>
            <person name="Pagani I."/>
            <person name="Johnson E."/>
            <person name="Mukhopadhyay B."/>
            <person name="Anderson I."/>
            <person name="Woyke T."/>
        </authorList>
    </citation>
    <scope>NUCLEOTIDE SEQUENCE [LARGE SCALE GENOMIC DNA]</scope>
    <source>
        <strain evidence="3 4">6</strain>
    </source>
</reference>
<dbReference type="eggNOG" id="COG0758">
    <property type="taxonomic scope" value="Bacteria"/>
</dbReference>
<evidence type="ECO:0000259" key="2">
    <source>
        <dbReference type="Pfam" id="PF02481"/>
    </source>
</evidence>
<accession>I5AUV1</accession>
<keyword evidence="4" id="KW-1185">Reference proteome</keyword>